<dbReference type="InterPro" id="IPR001519">
    <property type="entry name" value="Ferritin"/>
</dbReference>
<organism evidence="5">
    <name type="scientific">Corethrella appendiculata</name>
    <dbReference type="NCBI Taxonomy" id="1370023"/>
    <lineage>
        <taxon>Eukaryota</taxon>
        <taxon>Metazoa</taxon>
        <taxon>Ecdysozoa</taxon>
        <taxon>Arthropoda</taxon>
        <taxon>Hexapoda</taxon>
        <taxon>Insecta</taxon>
        <taxon>Pterygota</taxon>
        <taxon>Neoptera</taxon>
        <taxon>Endopterygota</taxon>
        <taxon>Diptera</taxon>
        <taxon>Nematocera</taxon>
        <taxon>Culicoidea</taxon>
        <taxon>Chaoboridae</taxon>
        <taxon>Corethrella</taxon>
    </lineage>
</organism>
<dbReference type="InterPro" id="IPR009078">
    <property type="entry name" value="Ferritin-like_SF"/>
</dbReference>
<dbReference type="EMBL" id="GANO01002863">
    <property type="protein sequence ID" value="JAB57008.1"/>
    <property type="molecule type" value="mRNA"/>
</dbReference>
<keyword evidence="2" id="KW-0409">Iron storage</keyword>
<dbReference type="SUPFAM" id="SSF47240">
    <property type="entry name" value="Ferritin-like"/>
    <property type="match status" value="1"/>
</dbReference>
<comment type="similarity">
    <text evidence="2">Belongs to the ferritin family.</text>
</comment>
<protein>
    <recommendedName>
        <fullName evidence="2">Ferritin</fullName>
    </recommendedName>
</protein>
<feature type="chain" id="PRO_5004659716" description="Ferritin" evidence="3">
    <location>
        <begin position="18"/>
        <end position="226"/>
    </location>
</feature>
<evidence type="ECO:0000256" key="2">
    <source>
        <dbReference type="RuleBase" id="RU361145"/>
    </source>
</evidence>
<dbReference type="CDD" id="cd01056">
    <property type="entry name" value="Euk_Ferritin"/>
    <property type="match status" value="1"/>
</dbReference>
<keyword evidence="1 2" id="KW-0408">Iron</keyword>
<dbReference type="PROSITE" id="PS50905">
    <property type="entry name" value="FERRITIN_LIKE"/>
    <property type="match status" value="1"/>
</dbReference>
<dbReference type="GO" id="GO:0008199">
    <property type="term" value="F:ferric iron binding"/>
    <property type="evidence" value="ECO:0007669"/>
    <property type="project" value="InterPro"/>
</dbReference>
<keyword evidence="3" id="KW-0732">Signal</keyword>
<comment type="function">
    <text evidence="2">Stores iron in a soluble, non-toxic, readily available form. Important for iron homeostasis. Iron is taken up in the ferrous form and deposited as ferric hydroxides after oxidation.</text>
</comment>
<dbReference type="GO" id="GO:0006879">
    <property type="term" value="P:intracellular iron ion homeostasis"/>
    <property type="evidence" value="ECO:0007669"/>
    <property type="project" value="UniProtKB-KW"/>
</dbReference>
<dbReference type="PANTHER" id="PTHR11431">
    <property type="entry name" value="FERRITIN"/>
    <property type="match status" value="1"/>
</dbReference>
<dbReference type="GO" id="GO:0006826">
    <property type="term" value="P:iron ion transport"/>
    <property type="evidence" value="ECO:0007669"/>
    <property type="project" value="InterPro"/>
</dbReference>
<dbReference type="InterPro" id="IPR009040">
    <property type="entry name" value="Ferritin-like_diiron"/>
</dbReference>
<dbReference type="AlphaFoldDB" id="U5ETA4"/>
<accession>U5ETA4</accession>
<name>U5ETA4_9DIPT</name>
<proteinExistence type="evidence at transcript level"/>
<reference evidence="5" key="1">
    <citation type="journal article" date="2014" name="Insect Biochem. Mol. Biol.">
        <title>An insight into the sialome of the frog biting fly, Corethrella appendiculata.</title>
        <authorList>
            <person name="Ribeiro J.M.C."/>
            <person name="Chagas A.C."/>
            <person name="Pham V.M."/>
            <person name="Lounibos L.P."/>
            <person name="Calvo E."/>
        </authorList>
    </citation>
    <scope>NUCLEOTIDE SEQUENCE</scope>
    <source>
        <tissue evidence="5">Salivary glands</tissue>
    </source>
</reference>
<sequence length="226" mass="25630">MKFLVFVLLGAIVPAFANEYCVKSVEEACGDKGTDSTNCNAIYGSIDSIKGDLSSLTLQYFMKSFDYLLLSSNFGTHTLNRPGFEKLYRKTSDDAWNEAIDLIKYQTTRGSTMDFEKDIKLVGDNFALNELHSLSFALDYEKILAKEIHGIHKKVSHAHSSTHAANEEHHYDPEITQYLEEKFIENEAETIRKLSGYTNDLAKLIKSKEPQSSLAIYLFDEYLAKQ</sequence>
<keyword evidence="1 2" id="KW-0479">Metal-binding</keyword>
<evidence type="ECO:0000256" key="3">
    <source>
        <dbReference type="SAM" id="SignalP"/>
    </source>
</evidence>
<dbReference type="PANTHER" id="PTHR11431:SF51">
    <property type="entry name" value="FERRITIN"/>
    <property type="match status" value="1"/>
</dbReference>
<dbReference type="Gene3D" id="1.20.1260.10">
    <property type="match status" value="1"/>
</dbReference>
<dbReference type="GO" id="GO:0005737">
    <property type="term" value="C:cytoplasm"/>
    <property type="evidence" value="ECO:0007669"/>
    <property type="project" value="TreeGrafter"/>
</dbReference>
<feature type="binding site" evidence="1">
    <location>
        <position position="141"/>
    </location>
    <ligand>
        <name>Fe cation</name>
        <dbReference type="ChEBI" id="CHEBI:24875"/>
        <label>1</label>
    </ligand>
</feature>
<evidence type="ECO:0000259" key="4">
    <source>
        <dbReference type="PROSITE" id="PS50905"/>
    </source>
</evidence>
<dbReference type="GO" id="GO:0008198">
    <property type="term" value="F:ferrous iron binding"/>
    <property type="evidence" value="ECO:0007669"/>
    <property type="project" value="TreeGrafter"/>
</dbReference>
<evidence type="ECO:0000256" key="1">
    <source>
        <dbReference type="PIRSR" id="PIRSR601519-1"/>
    </source>
</evidence>
<feature type="signal peptide" evidence="3">
    <location>
        <begin position="1"/>
        <end position="17"/>
    </location>
</feature>
<evidence type="ECO:0000313" key="5">
    <source>
        <dbReference type="EMBL" id="JAB57008.1"/>
    </source>
</evidence>
<dbReference type="InterPro" id="IPR012347">
    <property type="entry name" value="Ferritin-like"/>
</dbReference>
<feature type="domain" description="Ferritin-like diiron" evidence="4">
    <location>
        <begin position="43"/>
        <end position="205"/>
    </location>
</feature>